<organism evidence="2 3">
    <name type="scientific">Acidovorax delafieldii</name>
    <name type="common">Pseudomonas delafieldii</name>
    <dbReference type="NCBI Taxonomy" id="47920"/>
    <lineage>
        <taxon>Bacteria</taxon>
        <taxon>Pseudomonadati</taxon>
        <taxon>Pseudomonadota</taxon>
        <taxon>Betaproteobacteria</taxon>
        <taxon>Burkholderiales</taxon>
        <taxon>Comamonadaceae</taxon>
        <taxon>Acidovorax</taxon>
    </lineage>
</organism>
<dbReference type="Gene3D" id="2.60.120.10">
    <property type="entry name" value="Jelly Rolls"/>
    <property type="match status" value="1"/>
</dbReference>
<dbReference type="SUPFAM" id="SSF51182">
    <property type="entry name" value="RmlC-like cupins"/>
    <property type="match status" value="1"/>
</dbReference>
<protein>
    <submittedName>
        <fullName evidence="2">dTDP-4-dehydrorhamnose 3,5-epimerase-like enzyme</fullName>
    </submittedName>
</protein>
<accession>A0A561XMS1</accession>
<dbReference type="AlphaFoldDB" id="A0A561XMS1"/>
<dbReference type="CDD" id="cd20292">
    <property type="entry name" value="cupin_QdtA-like"/>
    <property type="match status" value="1"/>
</dbReference>
<dbReference type="Pfam" id="PF05523">
    <property type="entry name" value="FdtA"/>
    <property type="match status" value="1"/>
</dbReference>
<comment type="caution">
    <text evidence="2">The sequence shown here is derived from an EMBL/GenBank/DDBJ whole genome shotgun (WGS) entry which is preliminary data.</text>
</comment>
<dbReference type="EMBL" id="VJWE01000013">
    <property type="protein sequence ID" value="TWG37410.1"/>
    <property type="molecule type" value="Genomic_DNA"/>
</dbReference>
<dbReference type="InterPro" id="IPR014710">
    <property type="entry name" value="RmlC-like_jellyroll"/>
</dbReference>
<name>A0A561XMS1_ACIDE</name>
<dbReference type="InterPro" id="IPR008894">
    <property type="entry name" value="QdtA_cupin_dom"/>
</dbReference>
<gene>
    <name evidence="2" type="ORF">ATF69_2457</name>
</gene>
<evidence type="ECO:0000313" key="2">
    <source>
        <dbReference type="EMBL" id="TWG37410.1"/>
    </source>
</evidence>
<proteinExistence type="predicted"/>
<dbReference type="Proteomes" id="UP000321485">
    <property type="component" value="Unassembled WGS sequence"/>
</dbReference>
<feature type="domain" description="Sugar 3,4-ketoisomerase QdtA cupin" evidence="1">
    <location>
        <begin position="1"/>
        <end position="118"/>
    </location>
</feature>
<sequence>MIDLPVHADERGNLLPIDFDDLPFRPRRVFTVTNVPAGAIRGEHGHRTGQQLLICLQGKIELVLRTGPEEVNTALIPTGPGLLLGSGVWCRQTYVASDSVLLVMASEKYDPASYVNNWN</sequence>
<evidence type="ECO:0000313" key="3">
    <source>
        <dbReference type="Proteomes" id="UP000321485"/>
    </source>
</evidence>
<dbReference type="InterPro" id="IPR011051">
    <property type="entry name" value="RmlC_Cupin_sf"/>
</dbReference>
<evidence type="ECO:0000259" key="1">
    <source>
        <dbReference type="Pfam" id="PF05523"/>
    </source>
</evidence>
<reference evidence="2 3" key="1">
    <citation type="journal article" date="2015" name="Stand. Genomic Sci.">
        <title>Genomic Encyclopedia of Bacterial and Archaeal Type Strains, Phase III: the genomes of soil and plant-associated and newly described type strains.</title>
        <authorList>
            <person name="Whitman W.B."/>
            <person name="Woyke T."/>
            <person name="Klenk H.P."/>
            <person name="Zhou Y."/>
            <person name="Lilburn T.G."/>
            <person name="Beck B.J."/>
            <person name="De Vos P."/>
            <person name="Vandamme P."/>
            <person name="Eisen J.A."/>
            <person name="Garrity G."/>
            <person name="Hugenholtz P."/>
            <person name="Kyrpides N.C."/>
        </authorList>
    </citation>
    <scope>NUCLEOTIDE SEQUENCE [LARGE SCALE GENOMIC DNA]</scope>
    <source>
        <strain evidence="2 3">DSM 64</strain>
    </source>
</reference>